<name>A0A834IFJ2_RHYFE</name>
<evidence type="ECO:0000313" key="3">
    <source>
        <dbReference type="Proteomes" id="UP000625711"/>
    </source>
</evidence>
<gene>
    <name evidence="2" type="ORF">GWI33_009261</name>
</gene>
<organism evidence="2 3">
    <name type="scientific">Rhynchophorus ferrugineus</name>
    <name type="common">Red palm weevil</name>
    <name type="synonym">Curculio ferrugineus</name>
    <dbReference type="NCBI Taxonomy" id="354439"/>
    <lineage>
        <taxon>Eukaryota</taxon>
        <taxon>Metazoa</taxon>
        <taxon>Ecdysozoa</taxon>
        <taxon>Arthropoda</taxon>
        <taxon>Hexapoda</taxon>
        <taxon>Insecta</taxon>
        <taxon>Pterygota</taxon>
        <taxon>Neoptera</taxon>
        <taxon>Endopterygota</taxon>
        <taxon>Coleoptera</taxon>
        <taxon>Polyphaga</taxon>
        <taxon>Cucujiformia</taxon>
        <taxon>Curculionidae</taxon>
        <taxon>Dryophthorinae</taxon>
        <taxon>Rhynchophorus</taxon>
    </lineage>
</organism>
<keyword evidence="3" id="KW-1185">Reference proteome</keyword>
<protein>
    <submittedName>
        <fullName evidence="2">Uncharacterized protein</fullName>
    </submittedName>
</protein>
<feature type="region of interest" description="Disordered" evidence="1">
    <location>
        <begin position="58"/>
        <end position="90"/>
    </location>
</feature>
<sequence length="133" mass="15357">MLHSDNLQHNNQREQSGPEVIVSHQAAILMPVISWKKQVQGYVQRKIITISFNLSERRPNRDHLSSEKIRIERNGDGTRASEEERERDGGMKTWTILGASESWRENKSGSYKHIFKIYSLDTPVYGGTLRVLH</sequence>
<dbReference type="Proteomes" id="UP000625711">
    <property type="component" value="Unassembled WGS sequence"/>
</dbReference>
<comment type="caution">
    <text evidence="2">The sequence shown here is derived from an EMBL/GenBank/DDBJ whole genome shotgun (WGS) entry which is preliminary data.</text>
</comment>
<dbReference type="EMBL" id="JAACXV010000414">
    <property type="protein sequence ID" value="KAF7277713.1"/>
    <property type="molecule type" value="Genomic_DNA"/>
</dbReference>
<accession>A0A834IFJ2</accession>
<proteinExistence type="predicted"/>
<evidence type="ECO:0000256" key="1">
    <source>
        <dbReference type="SAM" id="MobiDB-lite"/>
    </source>
</evidence>
<dbReference type="AlphaFoldDB" id="A0A834IFJ2"/>
<evidence type="ECO:0000313" key="2">
    <source>
        <dbReference type="EMBL" id="KAF7277713.1"/>
    </source>
</evidence>
<reference evidence="2" key="1">
    <citation type="submission" date="2020-08" db="EMBL/GenBank/DDBJ databases">
        <title>Genome sequencing and assembly of the red palm weevil Rhynchophorus ferrugineus.</title>
        <authorList>
            <person name="Dias G.B."/>
            <person name="Bergman C.M."/>
            <person name="Manee M."/>
        </authorList>
    </citation>
    <scope>NUCLEOTIDE SEQUENCE</scope>
    <source>
        <strain evidence="2">AA-2017</strain>
        <tissue evidence="2">Whole larva</tissue>
    </source>
</reference>